<evidence type="ECO:0000256" key="6">
    <source>
        <dbReference type="ARBA" id="ARBA00022605"/>
    </source>
</evidence>
<evidence type="ECO:0000256" key="12">
    <source>
        <dbReference type="HAMAP-Rule" id="MF_00133"/>
    </source>
</evidence>
<dbReference type="GO" id="GO:0004834">
    <property type="term" value="F:tryptophan synthase activity"/>
    <property type="evidence" value="ECO:0007669"/>
    <property type="project" value="UniProtKB-EC"/>
</dbReference>
<dbReference type="PANTHER" id="PTHR48077:SF3">
    <property type="entry name" value="TRYPTOPHAN SYNTHASE"/>
    <property type="match status" value="1"/>
</dbReference>
<keyword evidence="7 12" id="KW-0822">Tryptophan biosynthesis</keyword>
<dbReference type="EMBL" id="JAPUBN010000024">
    <property type="protein sequence ID" value="MCZ2723643.1"/>
    <property type="molecule type" value="Genomic_DNA"/>
</dbReference>
<reference evidence="14" key="1">
    <citation type="submission" date="2022-12" db="EMBL/GenBank/DDBJ databases">
        <title>Marinomonas 15G1-11 sp. nov, isolated from marine algae.</title>
        <authorList>
            <person name="Butt M."/>
            <person name="Choi D.G."/>
            <person name="Kim J.M."/>
            <person name="Lee J.K."/>
            <person name="Baek J.H."/>
            <person name="Jeon C.O."/>
        </authorList>
    </citation>
    <scope>NUCLEOTIDE SEQUENCE</scope>
    <source>
        <strain evidence="14">15G1-11</strain>
    </source>
</reference>
<comment type="subunit">
    <text evidence="5 12">Tetramer of two alpha and two beta chains.</text>
</comment>
<gene>
    <name evidence="12 14" type="primary">trpB</name>
    <name evidence="14" type="ORF">O1D97_19000</name>
</gene>
<comment type="function">
    <text evidence="2 12">The beta subunit is responsible for the synthesis of L-tryptophan from indole and L-serine.</text>
</comment>
<comment type="caution">
    <text evidence="14">The sequence shown here is derived from an EMBL/GenBank/DDBJ whole genome shotgun (WGS) entry which is preliminary data.</text>
</comment>
<dbReference type="NCBIfam" id="TIGR00263">
    <property type="entry name" value="trpB"/>
    <property type="match status" value="1"/>
</dbReference>
<evidence type="ECO:0000256" key="9">
    <source>
        <dbReference type="ARBA" id="ARBA00023141"/>
    </source>
</evidence>
<evidence type="ECO:0000256" key="5">
    <source>
        <dbReference type="ARBA" id="ARBA00011270"/>
    </source>
</evidence>
<proteinExistence type="inferred from homology"/>
<dbReference type="InterPro" id="IPR006653">
    <property type="entry name" value="Trp_synth_b_CS"/>
</dbReference>
<dbReference type="PROSITE" id="PS00168">
    <property type="entry name" value="TRP_SYNTHASE_BETA"/>
    <property type="match status" value="1"/>
</dbReference>
<evidence type="ECO:0000256" key="11">
    <source>
        <dbReference type="ARBA" id="ARBA00049047"/>
    </source>
</evidence>
<dbReference type="Gene3D" id="3.40.50.1100">
    <property type="match status" value="2"/>
</dbReference>
<dbReference type="PANTHER" id="PTHR48077">
    <property type="entry name" value="TRYPTOPHAN SYNTHASE-RELATED"/>
    <property type="match status" value="1"/>
</dbReference>
<feature type="domain" description="Tryptophan synthase beta chain-like PALP" evidence="13">
    <location>
        <begin position="53"/>
        <end position="379"/>
    </location>
</feature>
<dbReference type="InterPro" id="IPR006654">
    <property type="entry name" value="Trp_synth_beta"/>
</dbReference>
<keyword evidence="10 12" id="KW-0456">Lyase</keyword>
<feature type="modified residue" description="N6-(pyridoxal phosphate)lysine" evidence="12">
    <location>
        <position position="87"/>
    </location>
</feature>
<keyword evidence="8 12" id="KW-0663">Pyridoxal phosphate</keyword>
<name>A0ABT4JZD0_9GAMM</name>
<comment type="cofactor">
    <cofactor evidence="1 12">
        <name>pyridoxal 5'-phosphate</name>
        <dbReference type="ChEBI" id="CHEBI:597326"/>
    </cofactor>
</comment>
<evidence type="ECO:0000256" key="2">
    <source>
        <dbReference type="ARBA" id="ARBA00002786"/>
    </source>
</evidence>
<keyword evidence="9 12" id="KW-0057">Aromatic amino acid biosynthesis</keyword>
<accession>A0ABT4JZD0</accession>
<evidence type="ECO:0000256" key="10">
    <source>
        <dbReference type="ARBA" id="ARBA00023239"/>
    </source>
</evidence>
<evidence type="ECO:0000256" key="3">
    <source>
        <dbReference type="ARBA" id="ARBA00004733"/>
    </source>
</evidence>
<evidence type="ECO:0000256" key="1">
    <source>
        <dbReference type="ARBA" id="ARBA00001933"/>
    </source>
</evidence>
<evidence type="ECO:0000256" key="8">
    <source>
        <dbReference type="ARBA" id="ARBA00022898"/>
    </source>
</evidence>
<organism evidence="14 15">
    <name type="scientific">Marinomonas phaeophyticola</name>
    <dbReference type="NCBI Taxonomy" id="3004091"/>
    <lineage>
        <taxon>Bacteria</taxon>
        <taxon>Pseudomonadati</taxon>
        <taxon>Pseudomonadota</taxon>
        <taxon>Gammaproteobacteria</taxon>
        <taxon>Oceanospirillales</taxon>
        <taxon>Oceanospirillaceae</taxon>
        <taxon>Marinomonas</taxon>
    </lineage>
</organism>
<evidence type="ECO:0000313" key="14">
    <source>
        <dbReference type="EMBL" id="MCZ2723643.1"/>
    </source>
</evidence>
<evidence type="ECO:0000256" key="7">
    <source>
        <dbReference type="ARBA" id="ARBA00022822"/>
    </source>
</evidence>
<protein>
    <recommendedName>
        <fullName evidence="12">Tryptophan synthase beta chain</fullName>
        <ecNumber evidence="12">4.2.1.20</ecNumber>
    </recommendedName>
</protein>
<keyword evidence="15" id="KW-1185">Reference proteome</keyword>
<evidence type="ECO:0000256" key="4">
    <source>
        <dbReference type="ARBA" id="ARBA00009982"/>
    </source>
</evidence>
<comment type="catalytic activity">
    <reaction evidence="11 12">
        <text>(1S,2R)-1-C-(indol-3-yl)glycerol 3-phosphate + L-serine = D-glyceraldehyde 3-phosphate + L-tryptophan + H2O</text>
        <dbReference type="Rhea" id="RHEA:10532"/>
        <dbReference type="ChEBI" id="CHEBI:15377"/>
        <dbReference type="ChEBI" id="CHEBI:33384"/>
        <dbReference type="ChEBI" id="CHEBI:57912"/>
        <dbReference type="ChEBI" id="CHEBI:58866"/>
        <dbReference type="ChEBI" id="CHEBI:59776"/>
        <dbReference type="EC" id="4.2.1.20"/>
    </reaction>
</comment>
<comment type="similarity">
    <text evidence="4 12">Belongs to the TrpB family.</text>
</comment>
<dbReference type="HAMAP" id="MF_00133">
    <property type="entry name" value="Trp_synth_beta"/>
    <property type="match status" value="1"/>
</dbReference>
<dbReference type="SUPFAM" id="SSF53686">
    <property type="entry name" value="Tryptophan synthase beta subunit-like PLP-dependent enzymes"/>
    <property type="match status" value="1"/>
</dbReference>
<dbReference type="InterPro" id="IPR001926">
    <property type="entry name" value="TrpB-like_PALP"/>
</dbReference>
<dbReference type="InterPro" id="IPR036052">
    <property type="entry name" value="TrpB-like_PALP_sf"/>
</dbReference>
<evidence type="ECO:0000259" key="13">
    <source>
        <dbReference type="Pfam" id="PF00291"/>
    </source>
</evidence>
<evidence type="ECO:0000313" key="15">
    <source>
        <dbReference type="Proteomes" id="UP001149719"/>
    </source>
</evidence>
<keyword evidence="6 12" id="KW-0028">Amino-acid biosynthesis</keyword>
<dbReference type="PIRSF" id="PIRSF001413">
    <property type="entry name" value="Trp_syn_beta"/>
    <property type="match status" value="1"/>
</dbReference>
<dbReference type="Proteomes" id="UP001149719">
    <property type="component" value="Unassembled WGS sequence"/>
</dbReference>
<dbReference type="InterPro" id="IPR023026">
    <property type="entry name" value="Trp_synth_beta/beta-like"/>
</dbReference>
<dbReference type="EC" id="4.2.1.20" evidence="12"/>
<dbReference type="RefSeq" id="WP_269127785.1">
    <property type="nucleotide sequence ID" value="NZ_JAPUBN010000024.1"/>
</dbReference>
<comment type="pathway">
    <text evidence="3 12">Amino-acid biosynthesis; L-tryptophan biosynthesis; L-tryptophan from chorismate: step 5/5.</text>
</comment>
<dbReference type="CDD" id="cd06446">
    <property type="entry name" value="Trp-synth_B"/>
    <property type="match status" value="1"/>
</dbReference>
<dbReference type="Pfam" id="PF00291">
    <property type="entry name" value="PALP"/>
    <property type="match status" value="1"/>
</dbReference>
<sequence length="425" mass="46284">MKSEQGYYGQYGGSYIPEILYTSQQQIVKAFEEAKNDPLFMQELHKQWEQFSGRPTPLTHCENLSAHFGGAQIYLKREDLNHSGAHKMNNVIGQGLLVKRMGKTRVIAETGAGQHGIATALVAARLGLECTIYMGAKDIARQYPNVFWMKQLGATVVSVTTGSQTLKDALDEALRDWSGSHENSHYLIGTACGCAPFPEMVAYFQSVIGDEVKTQSQAQFNTLPDKLYACVGGGSNAIGLFNAFLEDNTVEMIGVEAAGKGQEIGEHSIRLSHNLGSKAIAQGFSSIFLQNESGQLQDTHSIAAGLDYVGVSPIIAHLAEVNRVRMTYASDKEVLEACSLLLRNEGIIPALESSHALAAAFREAPKLSSQQHIVVNLSGRGDKDIFNVAKAFQDEEFVPFIQEYANTFSNNDDQADDLNNEGGVI</sequence>